<evidence type="ECO:0000256" key="20">
    <source>
        <dbReference type="SAM" id="MobiDB-lite"/>
    </source>
</evidence>
<dbReference type="CDD" id="cd07302">
    <property type="entry name" value="CHD"/>
    <property type="match status" value="2"/>
</dbReference>
<dbReference type="SUPFAM" id="SSF55073">
    <property type="entry name" value="Nucleotide cyclase"/>
    <property type="match status" value="2"/>
</dbReference>
<feature type="transmembrane region" description="Helical" evidence="21">
    <location>
        <begin position="702"/>
        <end position="722"/>
    </location>
</feature>
<comment type="cofactor">
    <cofactor evidence="18">
        <name>Mg(2+)</name>
        <dbReference type="ChEBI" id="CHEBI:18420"/>
    </cofactor>
    <cofactor evidence="18">
        <name>Mn(2+)</name>
        <dbReference type="ChEBI" id="CHEBI:29035"/>
    </cofactor>
    <text evidence="18">Binds 2 magnesium ions per subunit. Is also active with manganese (in vitro).</text>
</comment>
<dbReference type="PANTHER" id="PTHR45627">
    <property type="entry name" value="ADENYLATE CYCLASE TYPE 1"/>
    <property type="match status" value="1"/>
</dbReference>
<dbReference type="GO" id="GO:0035556">
    <property type="term" value="P:intracellular signal transduction"/>
    <property type="evidence" value="ECO:0007669"/>
    <property type="project" value="InterPro"/>
</dbReference>
<feature type="binding site" evidence="18">
    <location>
        <position position="413"/>
    </location>
    <ligand>
        <name>Mg(2+)</name>
        <dbReference type="ChEBI" id="CHEBI:18420"/>
        <label>2</label>
        <note>catalytic</note>
    </ligand>
</feature>
<evidence type="ECO:0000256" key="8">
    <source>
        <dbReference type="ARBA" id="ARBA00022741"/>
    </source>
</evidence>
<evidence type="ECO:0000256" key="2">
    <source>
        <dbReference type="ARBA" id="ARBA00001936"/>
    </source>
</evidence>
<keyword evidence="10 16" id="KW-0460">Magnesium</keyword>
<evidence type="ECO:0000256" key="15">
    <source>
        <dbReference type="ARBA" id="ARBA00023239"/>
    </source>
</evidence>
<evidence type="ECO:0000256" key="6">
    <source>
        <dbReference type="ARBA" id="ARBA00022723"/>
    </source>
</evidence>
<accession>A0A9Q0MB29</accession>
<evidence type="ECO:0000256" key="3">
    <source>
        <dbReference type="ARBA" id="ARBA00004141"/>
    </source>
</evidence>
<dbReference type="GO" id="GO:0046872">
    <property type="term" value="F:metal ion binding"/>
    <property type="evidence" value="ECO:0007669"/>
    <property type="project" value="UniProtKB-KW"/>
</dbReference>
<dbReference type="SMART" id="SM00044">
    <property type="entry name" value="CYCc"/>
    <property type="match status" value="2"/>
</dbReference>
<comment type="similarity">
    <text evidence="16 19">Belongs to the adenylyl cyclase class-4/guanylyl cyclase family.</text>
</comment>
<dbReference type="GO" id="GO:0005886">
    <property type="term" value="C:plasma membrane"/>
    <property type="evidence" value="ECO:0007669"/>
    <property type="project" value="InterPro"/>
</dbReference>
<feature type="binding site" evidence="17">
    <location>
        <position position="500"/>
    </location>
    <ligand>
        <name>ATP</name>
        <dbReference type="ChEBI" id="CHEBI:30616"/>
    </ligand>
</feature>
<feature type="transmembrane region" description="Helical" evidence="21">
    <location>
        <begin position="904"/>
        <end position="930"/>
    </location>
</feature>
<dbReference type="GO" id="GO:0005524">
    <property type="term" value="F:ATP binding"/>
    <property type="evidence" value="ECO:0007669"/>
    <property type="project" value="UniProtKB-UniRule"/>
</dbReference>
<dbReference type="AlphaFoldDB" id="A0A9Q0MB29"/>
<keyword evidence="8 16" id="KW-0547">Nucleotide-binding</keyword>
<feature type="transmembrane region" description="Helical" evidence="21">
    <location>
        <begin position="232"/>
        <end position="253"/>
    </location>
</feature>
<organism evidence="23 24">
    <name type="scientific">Blomia tropicalis</name>
    <name type="common">Mite</name>
    <dbReference type="NCBI Taxonomy" id="40697"/>
    <lineage>
        <taxon>Eukaryota</taxon>
        <taxon>Metazoa</taxon>
        <taxon>Ecdysozoa</taxon>
        <taxon>Arthropoda</taxon>
        <taxon>Chelicerata</taxon>
        <taxon>Arachnida</taxon>
        <taxon>Acari</taxon>
        <taxon>Acariformes</taxon>
        <taxon>Sarcoptiformes</taxon>
        <taxon>Astigmata</taxon>
        <taxon>Glycyphagoidea</taxon>
        <taxon>Echimyopodidae</taxon>
        <taxon>Blomia</taxon>
    </lineage>
</organism>
<sequence length="1216" mass="138115">MGPVNNDDDELELDNLDLLNRPNTKSRITINPYSKSQNHQRFDRTNGNGRILEPISIDEAEECERLKPTNGDHNAYGAAPNDIHPATVSNDLSSDNGKGCQTLPPNVSNNSSKANPNAKRHSLILRRGETDLSIDHSGMQRFLPSFMQFAFADREAEQLYQEYYSNEKRSDFKALIVIVIIVDLVLLLLNMLSTKFETGPHLYVLVICLVSVLVLFALALRQTRDVLAYRLWSAIPYILWFVMVVQLVCDLWIPSMGRGQPNAGSCSFVWLLLYSYATYVIFPLRYRLCAILSLTMASIWLTAIFVLADKGFKFTHQVMVNIILLVTVNLLSTMSFFFYERQQRRAFLETRQSLETKITLEEQSQEQERLLLSVLPKHVAAEIRQDLGAAIEGQFQKIYMRRHENVSILFADIVGFTAFSSTVSAPELVKTLNELFARFDKLSEKYHQLRIKILGDCYYCISGAPEERPDHAVLCVHMGLSMVEAIKYVREQSKSGVDMRVGIHTGGVLAGVLGQRQWQFDVYSRDVEFANKMESGGLPGRVHISERTYSFLNGEFEVTDGDGASREEAIRLAGVKTYLITKVLKPYPEGTLDWNMSDGPPTDDDNGGNVSGRASAIPDELALETEKLSPRSDSVPEYATPIPFNSSDGNVDPEIYKRRLHSELIHRDSQQHITTRTNVVTLSFIDGTLETEYRNSRDTTSCISLLGLPLTLFATTLSFILVGPKYVKKQTNPNYYFCYNHHYSHFSRLHIILILALCVLILAVKYFICTIPIVYKSIPKPFSLLSQSVQEKSWIRLIVTGSMITIWILALICINMFYEDSRLENPWLLANLKNESSRLNNINLGARYPTNTFRYRPQSFKLNGPIASIGLPQYVAFFAIIFLLAITALTRINYLMKIGIIAGLVWLQCTLIYLELSLAFTVHIVITRIVSKLDVRLYYTIILVTVLVALIIINRQFELMTRRLFLWQKEVDEQREMVSDMRRKNEALVYNILPPHVAIHFLGKRKNDEELYSRSYEFVGVLFASMPNFSDFYTEESVNNQGLECIRFLNEVISDYDQLLSQPRFADIFKIKTISSTYMAAAGLNDDVAEVAQRADTIKQRWSHLATLTEFALALKETLNFINKESFNNFSLRMGINHGPITAGVIGARKPHYDIWGNTVNVASRMESTGNVGCIQVVEETVNILKEFGYNFEQRGLVSVKGKGKLMTYYLVGKKA</sequence>
<feature type="domain" description="Guanylate cyclase" evidence="22">
    <location>
        <begin position="1020"/>
        <end position="1167"/>
    </location>
</feature>
<feature type="transmembrane region" description="Helical" evidence="21">
    <location>
        <begin position="749"/>
        <end position="774"/>
    </location>
</feature>
<feature type="domain" description="Guanylate cyclase" evidence="22">
    <location>
        <begin position="407"/>
        <end position="534"/>
    </location>
</feature>
<evidence type="ECO:0000256" key="18">
    <source>
        <dbReference type="PIRSR" id="PIRSR039050-51"/>
    </source>
</evidence>
<name>A0A9Q0MB29_BLOTA</name>
<feature type="transmembrane region" description="Helical" evidence="21">
    <location>
        <begin position="172"/>
        <end position="189"/>
    </location>
</feature>
<feature type="binding site" evidence="18">
    <location>
        <position position="456"/>
    </location>
    <ligand>
        <name>Mg(2+)</name>
        <dbReference type="ChEBI" id="CHEBI:18420"/>
        <label>1</label>
        <note>catalytic</note>
    </ligand>
</feature>
<feature type="binding site" evidence="17">
    <location>
        <position position="1072"/>
    </location>
    <ligand>
        <name>ATP</name>
        <dbReference type="ChEBI" id="CHEBI:30616"/>
    </ligand>
</feature>
<feature type="binding site" evidence="17">
    <location>
        <begin position="1161"/>
        <end position="1165"/>
    </location>
    <ligand>
        <name>ATP</name>
        <dbReference type="ChEBI" id="CHEBI:30616"/>
    </ligand>
</feature>
<keyword evidence="12 16" id="KW-0115">cAMP biosynthesis</keyword>
<reference evidence="23" key="1">
    <citation type="submission" date="2022-12" db="EMBL/GenBank/DDBJ databases">
        <title>Genome assemblies of Blomia tropicalis.</title>
        <authorList>
            <person name="Cui Y."/>
        </authorList>
    </citation>
    <scope>NUCLEOTIDE SEQUENCE</scope>
    <source>
        <tissue evidence="23">Adult mites</tissue>
    </source>
</reference>
<evidence type="ECO:0000256" key="19">
    <source>
        <dbReference type="RuleBase" id="RU000405"/>
    </source>
</evidence>
<feature type="transmembrane region" description="Helical" evidence="21">
    <location>
        <begin position="936"/>
        <end position="953"/>
    </location>
</feature>
<proteinExistence type="inferred from homology"/>
<keyword evidence="18" id="KW-0464">Manganese</keyword>
<dbReference type="Gene3D" id="3.30.70.1230">
    <property type="entry name" value="Nucleotide cyclase"/>
    <property type="match status" value="2"/>
</dbReference>
<evidence type="ECO:0000313" key="23">
    <source>
        <dbReference type="EMBL" id="KAJ6223128.1"/>
    </source>
</evidence>
<keyword evidence="5 21" id="KW-0812">Transmembrane</keyword>
<feature type="binding site" evidence="18">
    <location>
        <position position="456"/>
    </location>
    <ligand>
        <name>Mg(2+)</name>
        <dbReference type="ChEBI" id="CHEBI:18420"/>
        <label>2</label>
        <note>catalytic</note>
    </ligand>
</feature>
<evidence type="ECO:0000256" key="13">
    <source>
        <dbReference type="ARBA" id="ARBA00023136"/>
    </source>
</evidence>
<feature type="transmembrane region" description="Helical" evidence="21">
    <location>
        <begin position="320"/>
        <end position="339"/>
    </location>
</feature>
<protein>
    <recommendedName>
        <fullName evidence="4 16">adenylate cyclase</fullName>
        <ecNumber evidence="4 16">4.6.1.1</ecNumber>
    </recommendedName>
</protein>
<evidence type="ECO:0000256" key="11">
    <source>
        <dbReference type="ARBA" id="ARBA00022989"/>
    </source>
</evidence>
<keyword evidence="13 16" id="KW-0472">Membrane</keyword>
<keyword evidence="24" id="KW-1185">Reference proteome</keyword>
<dbReference type="PROSITE" id="PS50125">
    <property type="entry name" value="GUANYLATE_CYCLASE_2"/>
    <property type="match status" value="2"/>
</dbReference>
<evidence type="ECO:0000256" key="10">
    <source>
        <dbReference type="ARBA" id="ARBA00022842"/>
    </source>
</evidence>
<dbReference type="FunFam" id="3.30.70.1230:FF:000006">
    <property type="entry name" value="Adenylate cyclase"/>
    <property type="match status" value="1"/>
</dbReference>
<feature type="binding site" evidence="17">
    <location>
        <position position="1201"/>
    </location>
    <ligand>
        <name>ATP</name>
        <dbReference type="ChEBI" id="CHEBI:30616"/>
    </ligand>
</feature>
<evidence type="ECO:0000256" key="21">
    <source>
        <dbReference type="SAM" id="Phobius"/>
    </source>
</evidence>
<dbReference type="Pfam" id="PF16214">
    <property type="entry name" value="AC_N"/>
    <property type="match status" value="1"/>
</dbReference>
<comment type="caution">
    <text evidence="23">The sequence shown here is derived from an EMBL/GenBank/DDBJ whole genome shotgun (WGS) entry which is preliminary data.</text>
</comment>
<keyword evidence="11 21" id="KW-1133">Transmembrane helix</keyword>
<keyword evidence="7" id="KW-0677">Repeat</keyword>
<comment type="function">
    <text evidence="16">Catalyzes the formation of the signaling molecule cAMP in response to G-protein signaling.</text>
</comment>
<keyword evidence="6 16" id="KW-0479">Metal-binding</keyword>
<feature type="transmembrane region" description="Helical" evidence="21">
    <location>
        <begin position="794"/>
        <end position="818"/>
    </location>
</feature>
<dbReference type="Proteomes" id="UP001142055">
    <property type="component" value="Chromosome 1"/>
</dbReference>
<dbReference type="PIRSF" id="PIRSF039050">
    <property type="entry name" value="Ade_cyc"/>
    <property type="match status" value="1"/>
</dbReference>
<dbReference type="InterPro" id="IPR030672">
    <property type="entry name" value="Adcy"/>
</dbReference>
<dbReference type="GO" id="GO:0006171">
    <property type="term" value="P:cAMP biosynthetic process"/>
    <property type="evidence" value="ECO:0007669"/>
    <property type="project" value="UniProtKB-KW"/>
</dbReference>
<evidence type="ECO:0000256" key="7">
    <source>
        <dbReference type="ARBA" id="ARBA00022737"/>
    </source>
</evidence>
<dbReference type="InterPro" id="IPR032628">
    <property type="entry name" value="AC_N"/>
</dbReference>
<comment type="catalytic activity">
    <reaction evidence="1 16">
        <text>ATP = 3',5'-cyclic AMP + diphosphate</text>
        <dbReference type="Rhea" id="RHEA:15389"/>
        <dbReference type="ChEBI" id="CHEBI:30616"/>
        <dbReference type="ChEBI" id="CHEBI:33019"/>
        <dbReference type="ChEBI" id="CHEBI:58165"/>
        <dbReference type="EC" id="4.6.1.1"/>
    </reaction>
</comment>
<dbReference type="GO" id="GO:0004016">
    <property type="term" value="F:adenylate cyclase activity"/>
    <property type="evidence" value="ECO:0007669"/>
    <property type="project" value="UniProtKB-EC"/>
</dbReference>
<evidence type="ECO:0000256" key="17">
    <source>
        <dbReference type="PIRSR" id="PIRSR039050-50"/>
    </source>
</evidence>
<dbReference type="InterPro" id="IPR029787">
    <property type="entry name" value="Nucleotide_cyclase"/>
</dbReference>
<keyword evidence="9 16" id="KW-0067">ATP-binding</keyword>
<feature type="transmembrane region" description="Helical" evidence="21">
    <location>
        <begin position="201"/>
        <end position="220"/>
    </location>
</feature>
<feature type="transmembrane region" description="Helical" evidence="21">
    <location>
        <begin position="259"/>
        <end position="282"/>
    </location>
</feature>
<dbReference type="InterPro" id="IPR018297">
    <property type="entry name" value="A/G_cyclase_CS"/>
</dbReference>
<feature type="binding site" evidence="18">
    <location>
        <position position="412"/>
    </location>
    <ligand>
        <name>Mg(2+)</name>
        <dbReference type="ChEBI" id="CHEBI:18420"/>
        <label>1</label>
        <note>catalytic</note>
    </ligand>
</feature>
<dbReference type="FunFam" id="3.30.70.1230:FF:000014">
    <property type="entry name" value="adenylate cyclase type 9"/>
    <property type="match status" value="1"/>
</dbReference>
<evidence type="ECO:0000313" key="24">
    <source>
        <dbReference type="Proteomes" id="UP001142055"/>
    </source>
</evidence>
<evidence type="ECO:0000256" key="5">
    <source>
        <dbReference type="ARBA" id="ARBA00022692"/>
    </source>
</evidence>
<feature type="binding site" evidence="18">
    <location>
        <position position="412"/>
    </location>
    <ligand>
        <name>Mg(2+)</name>
        <dbReference type="ChEBI" id="CHEBI:18420"/>
        <label>2</label>
        <note>catalytic</note>
    </ligand>
</feature>
<evidence type="ECO:0000259" key="22">
    <source>
        <dbReference type="PROSITE" id="PS50125"/>
    </source>
</evidence>
<evidence type="ECO:0000256" key="9">
    <source>
        <dbReference type="ARBA" id="ARBA00022840"/>
    </source>
</evidence>
<gene>
    <name evidence="23" type="ORF">RDWZM_001673</name>
</gene>
<dbReference type="GO" id="GO:0007189">
    <property type="term" value="P:adenylate cyclase-activating G protein-coupled receptor signaling pathway"/>
    <property type="evidence" value="ECO:0007669"/>
    <property type="project" value="TreeGrafter"/>
</dbReference>
<feature type="binding site" evidence="17">
    <location>
        <begin position="412"/>
        <end position="417"/>
    </location>
    <ligand>
        <name>ATP</name>
        <dbReference type="ChEBI" id="CHEBI:30616"/>
    </ligand>
</feature>
<evidence type="ECO:0000256" key="14">
    <source>
        <dbReference type="ARBA" id="ARBA00023180"/>
    </source>
</evidence>
<comment type="subcellular location">
    <subcellularLocation>
        <location evidence="3">Membrane</location>
        <topology evidence="3">Multi-pass membrane protein</topology>
    </subcellularLocation>
</comment>
<dbReference type="EMBL" id="JAPWDV010000001">
    <property type="protein sequence ID" value="KAJ6223128.1"/>
    <property type="molecule type" value="Genomic_DNA"/>
</dbReference>
<feature type="binding site" evidence="17">
    <location>
        <begin position="454"/>
        <end position="456"/>
    </location>
    <ligand>
        <name>ATP</name>
        <dbReference type="ChEBI" id="CHEBI:30616"/>
    </ligand>
</feature>
<evidence type="ECO:0000256" key="16">
    <source>
        <dbReference type="PIRNR" id="PIRNR039050"/>
    </source>
</evidence>
<evidence type="ECO:0000256" key="1">
    <source>
        <dbReference type="ARBA" id="ARBA00001593"/>
    </source>
</evidence>
<feature type="region of interest" description="Disordered" evidence="20">
    <location>
        <begin position="594"/>
        <end position="616"/>
    </location>
</feature>
<keyword evidence="15 16" id="KW-0456">Lyase</keyword>
<dbReference type="PROSITE" id="PS00452">
    <property type="entry name" value="GUANYLATE_CYCLASE_1"/>
    <property type="match status" value="1"/>
</dbReference>
<dbReference type="OMA" id="FNVLRMR"/>
<evidence type="ECO:0000256" key="4">
    <source>
        <dbReference type="ARBA" id="ARBA00012201"/>
    </source>
</evidence>
<comment type="cofactor">
    <cofactor evidence="2">
        <name>Mn(2+)</name>
        <dbReference type="ChEBI" id="CHEBI:29035"/>
    </cofactor>
</comment>
<evidence type="ECO:0000256" key="12">
    <source>
        <dbReference type="ARBA" id="ARBA00022998"/>
    </source>
</evidence>
<feature type="transmembrane region" description="Helical" evidence="21">
    <location>
        <begin position="871"/>
        <end position="892"/>
    </location>
</feature>
<dbReference type="PANTHER" id="PTHR45627:SF30">
    <property type="entry name" value="ADENYLATE CYCLASE TYPE 3"/>
    <property type="match status" value="1"/>
</dbReference>
<dbReference type="EC" id="4.6.1.1" evidence="4 16"/>
<dbReference type="Pfam" id="PF00211">
    <property type="entry name" value="Guanylate_cyc"/>
    <property type="match status" value="2"/>
</dbReference>
<feature type="transmembrane region" description="Helical" evidence="21">
    <location>
        <begin position="289"/>
        <end position="308"/>
    </location>
</feature>
<feature type="binding site" evidence="17">
    <location>
        <begin position="1154"/>
        <end position="1156"/>
    </location>
    <ligand>
        <name>ATP</name>
        <dbReference type="ChEBI" id="CHEBI:30616"/>
    </ligand>
</feature>
<keyword evidence="14" id="KW-0325">Glycoprotein</keyword>
<dbReference type="InterPro" id="IPR001054">
    <property type="entry name" value="A/G_cyclase"/>
</dbReference>